<sequence>RQEMTHMPRGVYHSALSGGNLRSDQGKTVSGIPSFMLKTYEKNKQPGLKPGLAGTYT</sequence>
<organism evidence="2 3">
    <name type="scientific">Cirrhinus mrigala</name>
    <name type="common">Mrigala</name>
    <dbReference type="NCBI Taxonomy" id="683832"/>
    <lineage>
        <taxon>Eukaryota</taxon>
        <taxon>Metazoa</taxon>
        <taxon>Chordata</taxon>
        <taxon>Craniata</taxon>
        <taxon>Vertebrata</taxon>
        <taxon>Euteleostomi</taxon>
        <taxon>Actinopterygii</taxon>
        <taxon>Neopterygii</taxon>
        <taxon>Teleostei</taxon>
        <taxon>Ostariophysi</taxon>
        <taxon>Cypriniformes</taxon>
        <taxon>Cyprinidae</taxon>
        <taxon>Labeoninae</taxon>
        <taxon>Labeonini</taxon>
        <taxon>Cirrhinus</taxon>
    </lineage>
</organism>
<name>A0ABD0QUB7_CIRMR</name>
<evidence type="ECO:0000313" key="3">
    <source>
        <dbReference type="Proteomes" id="UP001529510"/>
    </source>
</evidence>
<evidence type="ECO:0000256" key="1">
    <source>
        <dbReference type="SAM" id="MobiDB-lite"/>
    </source>
</evidence>
<feature type="non-terminal residue" evidence="2">
    <location>
        <position position="57"/>
    </location>
</feature>
<keyword evidence="3" id="KW-1185">Reference proteome</keyword>
<evidence type="ECO:0000313" key="2">
    <source>
        <dbReference type="EMBL" id="KAL0189417.1"/>
    </source>
</evidence>
<reference evidence="2 3" key="1">
    <citation type="submission" date="2024-05" db="EMBL/GenBank/DDBJ databases">
        <title>Genome sequencing and assembly of Indian major carp, Cirrhinus mrigala (Hamilton, 1822).</title>
        <authorList>
            <person name="Mohindra V."/>
            <person name="Chowdhury L.M."/>
            <person name="Lal K."/>
            <person name="Jena J.K."/>
        </authorList>
    </citation>
    <scope>NUCLEOTIDE SEQUENCE [LARGE SCALE GENOMIC DNA]</scope>
    <source>
        <strain evidence="2">CM1030</strain>
        <tissue evidence="2">Blood</tissue>
    </source>
</reference>
<gene>
    <name evidence="2" type="ORF">M9458_016516</name>
</gene>
<proteinExistence type="predicted"/>
<dbReference type="EMBL" id="JAMKFB020000007">
    <property type="protein sequence ID" value="KAL0189417.1"/>
    <property type="molecule type" value="Genomic_DNA"/>
</dbReference>
<dbReference type="InterPro" id="IPR045163">
    <property type="entry name" value="Focadhesin/RST1"/>
</dbReference>
<feature type="non-terminal residue" evidence="2">
    <location>
        <position position="1"/>
    </location>
</feature>
<accession>A0ABD0QUB7</accession>
<feature type="region of interest" description="Disordered" evidence="1">
    <location>
        <begin position="1"/>
        <end position="27"/>
    </location>
</feature>
<dbReference type="AlphaFoldDB" id="A0ABD0QUB7"/>
<dbReference type="PANTHER" id="PTHR16212:SF4">
    <property type="entry name" value="FOCADHESIN"/>
    <property type="match status" value="1"/>
</dbReference>
<dbReference type="PANTHER" id="PTHR16212">
    <property type="entry name" value="FOCADHESIN FAMILY MEMBER"/>
    <property type="match status" value="1"/>
</dbReference>
<dbReference type="Proteomes" id="UP001529510">
    <property type="component" value="Unassembled WGS sequence"/>
</dbReference>
<comment type="caution">
    <text evidence="2">The sequence shown here is derived from an EMBL/GenBank/DDBJ whole genome shotgun (WGS) entry which is preliminary data.</text>
</comment>
<protein>
    <submittedName>
        <fullName evidence="2">Uncharacterized protein</fullName>
    </submittedName>
</protein>